<dbReference type="PANTHER" id="PTHR43785:SF12">
    <property type="entry name" value="TYPE-1 GLUTAMINE SYNTHETASE 2"/>
    <property type="match status" value="1"/>
</dbReference>
<keyword evidence="11" id="KW-1185">Reference proteome</keyword>
<dbReference type="Pfam" id="PF00120">
    <property type="entry name" value="Gln-synt_C"/>
    <property type="match status" value="1"/>
</dbReference>
<sequence>MAERTPPLTVEELHALVGDGEIDTVVLAFPDMQGRLQGKRFAARFFVDEVLDHGTEGCNYLLAVDAEMNTVDGYAMSSWEHGYGDFAMRPDLATLRRLPWHEGTAFVLADLAWEDGSPVVAAPRQILRRQLERLAAHGLTAQAGTELEFIVFKDTYEQAWDAHHRGLTPVNQYNVDYSVLGTGRVEPLLRRIRNEMAGAGLSVESAKGECNPGQHEIVFRYDEALVTCDQHALYKTGAKEIAAQEGVSLTFMAKYDEREGNSCHIHLSLTDADGTGVMAEPEGTGSGGSGPHGTGPGAMSDVMRHFLAGQLAALRDFSLLYAPHINSYKRFQPGSFAPTAVAWGRDNRTCALRVVGHGRSLRFENRLPGGDVNPYLAVAGMVAAGLHGIEHKLELPEPCTGNAYTADYDHVPTTLREAAELWERSPLAEAAFGAEVVAHYRNMARVEVDAFDAAVTDWELRRSFERM</sequence>
<evidence type="ECO:0000313" key="10">
    <source>
        <dbReference type="EMBL" id="GAA4825473.1"/>
    </source>
</evidence>
<evidence type="ECO:0000259" key="9">
    <source>
        <dbReference type="PROSITE" id="PS51987"/>
    </source>
</evidence>
<dbReference type="InterPro" id="IPR014746">
    <property type="entry name" value="Gln_synth/guanido_kin_cat_dom"/>
</dbReference>
<evidence type="ECO:0000256" key="7">
    <source>
        <dbReference type="SAM" id="MobiDB-lite"/>
    </source>
</evidence>
<organism evidence="10 11">
    <name type="scientific">Streptomyces ziwulingensis</name>
    <dbReference type="NCBI Taxonomy" id="1045501"/>
    <lineage>
        <taxon>Bacteria</taxon>
        <taxon>Bacillati</taxon>
        <taxon>Actinomycetota</taxon>
        <taxon>Actinomycetes</taxon>
        <taxon>Kitasatosporales</taxon>
        <taxon>Streptomycetaceae</taxon>
        <taxon>Streptomyces</taxon>
    </lineage>
</organism>
<dbReference type="PROSITE" id="PS51987">
    <property type="entry name" value="GS_CATALYTIC"/>
    <property type="match status" value="1"/>
</dbReference>
<dbReference type="InterPro" id="IPR008147">
    <property type="entry name" value="Gln_synt_N"/>
</dbReference>
<evidence type="ECO:0000259" key="8">
    <source>
        <dbReference type="PROSITE" id="PS51986"/>
    </source>
</evidence>
<dbReference type="Gene3D" id="3.30.590.10">
    <property type="entry name" value="Glutamine synthetase/guanido kinase, catalytic domain"/>
    <property type="match status" value="1"/>
</dbReference>
<dbReference type="RefSeq" id="WP_345624673.1">
    <property type="nucleotide sequence ID" value="NZ_BAABIG010000095.1"/>
</dbReference>
<dbReference type="SUPFAM" id="SSF55931">
    <property type="entry name" value="Glutamine synthetase/guanido kinase"/>
    <property type="match status" value="1"/>
</dbReference>
<comment type="similarity">
    <text evidence="1 5 6">Belongs to the glutamine synthetase family.</text>
</comment>
<dbReference type="PANTHER" id="PTHR43785">
    <property type="entry name" value="GAMMA-GLUTAMYLPUTRESCINE SYNTHETASE"/>
    <property type="match status" value="1"/>
</dbReference>
<evidence type="ECO:0000313" key="11">
    <source>
        <dbReference type="Proteomes" id="UP001501265"/>
    </source>
</evidence>
<evidence type="ECO:0000256" key="1">
    <source>
        <dbReference type="ARBA" id="ARBA00009897"/>
    </source>
</evidence>
<protein>
    <submittedName>
        <fullName evidence="10">Gamma-glutamylethanolamide synthetase GlnA4</fullName>
    </submittedName>
</protein>
<feature type="domain" description="GS beta-grasp" evidence="8">
    <location>
        <begin position="20"/>
        <end position="116"/>
    </location>
</feature>
<feature type="region of interest" description="Disordered" evidence="7">
    <location>
        <begin position="276"/>
        <end position="297"/>
    </location>
</feature>
<keyword evidence="3" id="KW-0547">Nucleotide-binding</keyword>
<evidence type="ECO:0000256" key="2">
    <source>
        <dbReference type="ARBA" id="ARBA00022598"/>
    </source>
</evidence>
<evidence type="ECO:0000256" key="3">
    <source>
        <dbReference type="ARBA" id="ARBA00022741"/>
    </source>
</evidence>
<dbReference type="Proteomes" id="UP001501265">
    <property type="component" value="Unassembled WGS sequence"/>
</dbReference>
<gene>
    <name evidence="10" type="primary">glnA4</name>
    <name evidence="10" type="ORF">GCM10023220_69240</name>
</gene>
<dbReference type="InterPro" id="IPR036651">
    <property type="entry name" value="Gln_synt_N_sf"/>
</dbReference>
<dbReference type="InterPro" id="IPR008146">
    <property type="entry name" value="Gln_synth_cat_dom"/>
</dbReference>
<dbReference type="SMART" id="SM01230">
    <property type="entry name" value="Gln-synt_C"/>
    <property type="match status" value="1"/>
</dbReference>
<dbReference type="EMBL" id="BAABIG010000095">
    <property type="protein sequence ID" value="GAA4825473.1"/>
    <property type="molecule type" value="Genomic_DNA"/>
</dbReference>
<feature type="compositionally biased region" description="Gly residues" evidence="7">
    <location>
        <begin position="284"/>
        <end position="296"/>
    </location>
</feature>
<dbReference type="SUPFAM" id="SSF54368">
    <property type="entry name" value="Glutamine synthetase, N-terminal domain"/>
    <property type="match status" value="1"/>
</dbReference>
<evidence type="ECO:0000256" key="6">
    <source>
        <dbReference type="RuleBase" id="RU000384"/>
    </source>
</evidence>
<comment type="caution">
    <text evidence="10">The sequence shown here is derived from an EMBL/GenBank/DDBJ whole genome shotgun (WGS) entry which is preliminary data.</text>
</comment>
<feature type="domain" description="GS catalytic" evidence="9">
    <location>
        <begin position="123"/>
        <end position="467"/>
    </location>
</feature>
<dbReference type="PROSITE" id="PS51986">
    <property type="entry name" value="GS_BETA_GRASP"/>
    <property type="match status" value="1"/>
</dbReference>
<evidence type="ECO:0000256" key="4">
    <source>
        <dbReference type="ARBA" id="ARBA00022840"/>
    </source>
</evidence>
<proteinExistence type="inferred from homology"/>
<name>A0ABP9D3M2_9ACTN</name>
<accession>A0ABP9D3M2</accession>
<evidence type="ECO:0000256" key="5">
    <source>
        <dbReference type="PROSITE-ProRule" id="PRU01330"/>
    </source>
</evidence>
<keyword evidence="4" id="KW-0067">ATP-binding</keyword>
<keyword evidence="2" id="KW-0436">Ligase</keyword>
<reference evidence="11" key="1">
    <citation type="journal article" date="2019" name="Int. J. Syst. Evol. Microbiol.">
        <title>The Global Catalogue of Microorganisms (GCM) 10K type strain sequencing project: providing services to taxonomists for standard genome sequencing and annotation.</title>
        <authorList>
            <consortium name="The Broad Institute Genomics Platform"/>
            <consortium name="The Broad Institute Genome Sequencing Center for Infectious Disease"/>
            <person name="Wu L."/>
            <person name="Ma J."/>
        </authorList>
    </citation>
    <scope>NUCLEOTIDE SEQUENCE [LARGE SCALE GENOMIC DNA]</scope>
    <source>
        <strain evidence="11">JCM 18081</strain>
    </source>
</reference>
<dbReference type="Gene3D" id="3.10.20.70">
    <property type="entry name" value="Glutamine synthetase, N-terminal domain"/>
    <property type="match status" value="1"/>
</dbReference>